<sequence>MKTSTKAILVATLVGLVGIGGLAKAARAIPMQATKPAAIEVAEREMSETRETGESRDDLIDANQSAKLRALAKITPQQAQQAAEATVAGKATSVKLENEDGSLVYSVAIAQQEVKVDAGNGRVLYTDSLNNEGSESNHIRSSIQVSETGMGDGDGETNDDMAK</sequence>
<organism evidence="3 4">
    <name type="scientific">Phormidium tenue FACHB-1050</name>
    <dbReference type="NCBI Taxonomy" id="2692857"/>
    <lineage>
        <taxon>Bacteria</taxon>
        <taxon>Bacillati</taxon>
        <taxon>Cyanobacteriota</taxon>
        <taxon>Cyanophyceae</taxon>
        <taxon>Oscillatoriophycideae</taxon>
        <taxon>Oscillatoriales</taxon>
        <taxon>Oscillatoriaceae</taxon>
        <taxon>Phormidium</taxon>
    </lineage>
</organism>
<accession>A0ABR8C899</accession>
<protein>
    <submittedName>
        <fullName evidence="3">PepSY domain-containing protein</fullName>
    </submittedName>
</protein>
<dbReference type="RefSeq" id="WP_190577162.1">
    <property type="nucleotide sequence ID" value="NZ_CAWPQU010000056.1"/>
</dbReference>
<reference evidence="3 4" key="1">
    <citation type="journal article" date="2020" name="ISME J.">
        <title>Comparative genomics reveals insights into cyanobacterial evolution and habitat adaptation.</title>
        <authorList>
            <person name="Chen M.Y."/>
            <person name="Teng W.K."/>
            <person name="Zhao L."/>
            <person name="Hu C.X."/>
            <person name="Zhou Y.K."/>
            <person name="Han B.P."/>
            <person name="Song L.R."/>
            <person name="Shu W.S."/>
        </authorList>
    </citation>
    <scope>NUCLEOTIDE SEQUENCE [LARGE SCALE GENOMIC DNA]</scope>
    <source>
        <strain evidence="3 4">FACHB-1050</strain>
    </source>
</reference>
<evidence type="ECO:0000313" key="4">
    <source>
        <dbReference type="Proteomes" id="UP000618445"/>
    </source>
</evidence>
<dbReference type="Proteomes" id="UP000618445">
    <property type="component" value="Unassembled WGS sequence"/>
</dbReference>
<dbReference type="EMBL" id="JACJQY010000006">
    <property type="protein sequence ID" value="MBD2316385.1"/>
    <property type="molecule type" value="Genomic_DNA"/>
</dbReference>
<dbReference type="InterPro" id="IPR025711">
    <property type="entry name" value="PepSY"/>
</dbReference>
<evidence type="ECO:0000313" key="3">
    <source>
        <dbReference type="EMBL" id="MBD2316385.1"/>
    </source>
</evidence>
<dbReference type="Pfam" id="PF03413">
    <property type="entry name" value="PepSY"/>
    <property type="match status" value="1"/>
</dbReference>
<evidence type="ECO:0000259" key="2">
    <source>
        <dbReference type="Pfam" id="PF03413"/>
    </source>
</evidence>
<gene>
    <name evidence="3" type="ORF">H6G05_05935</name>
</gene>
<feature type="compositionally biased region" description="Acidic residues" evidence="1">
    <location>
        <begin position="153"/>
        <end position="163"/>
    </location>
</feature>
<evidence type="ECO:0000256" key="1">
    <source>
        <dbReference type="SAM" id="MobiDB-lite"/>
    </source>
</evidence>
<feature type="compositionally biased region" description="Polar residues" evidence="1">
    <location>
        <begin position="127"/>
        <end position="147"/>
    </location>
</feature>
<dbReference type="Gene3D" id="3.10.450.40">
    <property type="match status" value="1"/>
</dbReference>
<proteinExistence type="predicted"/>
<feature type="region of interest" description="Disordered" evidence="1">
    <location>
        <begin position="127"/>
        <end position="163"/>
    </location>
</feature>
<feature type="domain" description="PepSY" evidence="2">
    <location>
        <begin position="73"/>
        <end position="125"/>
    </location>
</feature>
<keyword evidence="4" id="KW-1185">Reference proteome</keyword>
<name>A0ABR8C899_9CYAN</name>
<comment type="caution">
    <text evidence="3">The sequence shown here is derived from an EMBL/GenBank/DDBJ whole genome shotgun (WGS) entry which is preliminary data.</text>
</comment>